<keyword evidence="4" id="KW-1185">Reference proteome</keyword>
<gene>
    <name evidence="3" type="primary">Acey_s0069.g379</name>
    <name evidence="3" type="synonym">Acey-mtss-1</name>
    <name evidence="3" type="ORF">Y032_0069g379</name>
</gene>
<dbReference type="PROSITE" id="PS50935">
    <property type="entry name" value="SSB"/>
    <property type="match status" value="1"/>
</dbReference>
<proteinExistence type="predicted"/>
<dbReference type="Gene3D" id="2.40.50.140">
    <property type="entry name" value="Nucleic acid-binding proteins"/>
    <property type="match status" value="1"/>
</dbReference>
<accession>A0A016TY61</accession>
<name>A0A016TY61_9BILA</name>
<dbReference type="AlphaFoldDB" id="A0A016TY61"/>
<sequence>MLRTTSCVSRLVSRTLSFSAARAAEQPTKKEVEALFAENPQERRGNAYSMNRVEIVGGVANDPVFKTAKNDRPYTILNVITNSRLRLASGEFRDQSERHTITAFGRTAEFVAKNIKKGWLLKKLFLSNALFLSLHKLYYVPYATIAEYLCIK</sequence>
<evidence type="ECO:0000256" key="1">
    <source>
        <dbReference type="ARBA" id="ARBA00023125"/>
    </source>
</evidence>
<comment type="caution">
    <text evidence="3">The sequence shown here is derived from an EMBL/GenBank/DDBJ whole genome shotgun (WGS) entry which is preliminary data.</text>
</comment>
<dbReference type="STRING" id="53326.A0A016TY61"/>
<dbReference type="InterPro" id="IPR012340">
    <property type="entry name" value="NA-bd_OB-fold"/>
</dbReference>
<dbReference type="OrthoDB" id="1078367at2759"/>
<organism evidence="3 4">
    <name type="scientific">Ancylostoma ceylanicum</name>
    <dbReference type="NCBI Taxonomy" id="53326"/>
    <lineage>
        <taxon>Eukaryota</taxon>
        <taxon>Metazoa</taxon>
        <taxon>Ecdysozoa</taxon>
        <taxon>Nematoda</taxon>
        <taxon>Chromadorea</taxon>
        <taxon>Rhabditida</taxon>
        <taxon>Rhabditina</taxon>
        <taxon>Rhabditomorpha</taxon>
        <taxon>Strongyloidea</taxon>
        <taxon>Ancylostomatidae</taxon>
        <taxon>Ancylostomatinae</taxon>
        <taxon>Ancylostoma</taxon>
    </lineage>
</organism>
<protein>
    <recommendedName>
        <fullName evidence="5">Single-strand binding family protein</fullName>
    </recommendedName>
</protein>
<evidence type="ECO:0000256" key="2">
    <source>
        <dbReference type="PROSITE-ProRule" id="PRU00252"/>
    </source>
</evidence>
<evidence type="ECO:0000313" key="3">
    <source>
        <dbReference type="EMBL" id="EYC07760.1"/>
    </source>
</evidence>
<dbReference type="GO" id="GO:0003697">
    <property type="term" value="F:single-stranded DNA binding"/>
    <property type="evidence" value="ECO:0007669"/>
    <property type="project" value="InterPro"/>
</dbReference>
<reference evidence="4" key="1">
    <citation type="journal article" date="2015" name="Nat. Genet.">
        <title>The genome and transcriptome of the zoonotic hookworm Ancylostoma ceylanicum identify infection-specific gene families.</title>
        <authorList>
            <person name="Schwarz E.M."/>
            <person name="Hu Y."/>
            <person name="Antoshechkin I."/>
            <person name="Miller M.M."/>
            <person name="Sternberg P.W."/>
            <person name="Aroian R.V."/>
        </authorList>
    </citation>
    <scope>NUCLEOTIDE SEQUENCE</scope>
    <source>
        <strain evidence="4">HY135</strain>
    </source>
</reference>
<dbReference type="InterPro" id="IPR000424">
    <property type="entry name" value="Primosome_PriB/ssb"/>
</dbReference>
<dbReference type="Proteomes" id="UP000024635">
    <property type="component" value="Unassembled WGS sequence"/>
</dbReference>
<evidence type="ECO:0008006" key="5">
    <source>
        <dbReference type="Google" id="ProtNLM"/>
    </source>
</evidence>
<dbReference type="CDD" id="cd04496">
    <property type="entry name" value="SSB_OBF"/>
    <property type="match status" value="1"/>
</dbReference>
<dbReference type="SUPFAM" id="SSF50249">
    <property type="entry name" value="Nucleic acid-binding proteins"/>
    <property type="match status" value="1"/>
</dbReference>
<dbReference type="Pfam" id="PF00436">
    <property type="entry name" value="SSB"/>
    <property type="match status" value="1"/>
</dbReference>
<dbReference type="EMBL" id="JARK01001405">
    <property type="protein sequence ID" value="EYC07760.1"/>
    <property type="molecule type" value="Genomic_DNA"/>
</dbReference>
<evidence type="ECO:0000313" key="4">
    <source>
        <dbReference type="Proteomes" id="UP000024635"/>
    </source>
</evidence>
<keyword evidence="1 2" id="KW-0238">DNA-binding</keyword>